<dbReference type="EMBL" id="JAVFHQ010000073">
    <property type="protein sequence ID" value="KAK4540146.1"/>
    <property type="molecule type" value="Genomic_DNA"/>
</dbReference>
<dbReference type="AlphaFoldDB" id="A0AAV9J588"/>
<dbReference type="InterPro" id="IPR015943">
    <property type="entry name" value="WD40/YVTN_repeat-like_dom_sf"/>
</dbReference>
<feature type="repeat" description="WD" evidence="6">
    <location>
        <begin position="279"/>
        <end position="320"/>
    </location>
</feature>
<dbReference type="SMART" id="SM00320">
    <property type="entry name" value="WD40"/>
    <property type="match status" value="4"/>
</dbReference>
<keyword evidence="8" id="KW-1185">Reference proteome</keyword>
<dbReference type="InterPro" id="IPR036322">
    <property type="entry name" value="WD40_repeat_dom_sf"/>
</dbReference>
<comment type="caution">
    <text evidence="7">The sequence shown here is derived from an EMBL/GenBank/DDBJ whole genome shotgun (WGS) entry which is preliminary data.</text>
</comment>
<evidence type="ECO:0000256" key="1">
    <source>
        <dbReference type="ARBA" id="ARBA00022574"/>
    </source>
</evidence>
<dbReference type="PANTHER" id="PTHR22847">
    <property type="entry name" value="WD40 REPEAT PROTEIN"/>
    <property type="match status" value="1"/>
</dbReference>
<dbReference type="InterPro" id="IPR001680">
    <property type="entry name" value="WD40_rpt"/>
</dbReference>
<protein>
    <recommendedName>
        <fullName evidence="4">Mitochondrial division protein 1</fullName>
    </recommendedName>
</protein>
<dbReference type="Pfam" id="PF00400">
    <property type="entry name" value="WD40"/>
    <property type="match status" value="1"/>
</dbReference>
<evidence type="ECO:0000256" key="2">
    <source>
        <dbReference type="ARBA" id="ARBA00022737"/>
    </source>
</evidence>
<comment type="function">
    <text evidence="5">Involved in mitochondrial fission. Acts as an adapter protein required to form mitochondrial fission complexes. Formation of these complexes is required to promote constriction and fission of the mitochondrial compartment at a late step in mitochondrial division.</text>
</comment>
<dbReference type="Proteomes" id="UP001324427">
    <property type="component" value="Unassembled WGS sequence"/>
</dbReference>
<organism evidence="7 8">
    <name type="scientific">Oleoguttula mirabilis</name>
    <dbReference type="NCBI Taxonomy" id="1507867"/>
    <lineage>
        <taxon>Eukaryota</taxon>
        <taxon>Fungi</taxon>
        <taxon>Dikarya</taxon>
        <taxon>Ascomycota</taxon>
        <taxon>Pezizomycotina</taxon>
        <taxon>Dothideomycetes</taxon>
        <taxon>Dothideomycetidae</taxon>
        <taxon>Mycosphaerellales</taxon>
        <taxon>Teratosphaeriaceae</taxon>
        <taxon>Oleoguttula</taxon>
    </lineage>
</organism>
<keyword evidence="1 6" id="KW-0853">WD repeat</keyword>
<dbReference type="SUPFAM" id="SSF50978">
    <property type="entry name" value="WD40 repeat-like"/>
    <property type="match status" value="1"/>
</dbReference>
<dbReference type="GO" id="GO:1990234">
    <property type="term" value="C:transferase complex"/>
    <property type="evidence" value="ECO:0007669"/>
    <property type="project" value="UniProtKB-ARBA"/>
</dbReference>
<accession>A0AAV9J588</accession>
<sequence>MATKNQTQSMSRSRFLQEYRLEVEKAFLTNGRDADWAPSNGPAGPRFWGEEDKCLELAHDDPNKSNVPSAAMAASPDNAYLAVATNSVIRIYEMETKQQRTELVGHIGNVGTLYFVAGHASTSAAVDVSQVRKKYVLLSEGSKVGGADGEIIMWDLNSNGKCSSSTTMPFAVKALTDKAMGAIADDLTVHHELAAKGLETIHAGLADMLKTADARNRAHKLPHVDGHFPTFGSTVVSHDGQRVIYVIHGVSTQSGMRPPDELPQIVIFDIVSRSERFRLKGHTDAIMWAAWSPDDKTIAIASWDQTFSLWDAETGACTNIIGPTDGQNWAGTFSPDGQHALLSGGSPTKVAIYDVQTGKEVTRLNADGRSGWMRTVSWNVQTNAIALYFDETQSAQLWCPYSEQPDEGLEILKLKDDGSMLDQFCSFTLIKWVDDGKKLVVRTNEDSLLVWEPERHVQWRFQRPFGTALETYVAGDVLFRSETQTLLSLDGDGKVREWKL</sequence>
<gene>
    <name evidence="7" type="ORF">LTR36_009732</name>
</gene>
<comment type="similarity">
    <text evidence="3">Belongs to the WD repeat MDV1/CAF4 family.</text>
</comment>
<evidence type="ECO:0000256" key="3">
    <source>
        <dbReference type="ARBA" id="ARBA00038415"/>
    </source>
</evidence>
<evidence type="ECO:0000313" key="7">
    <source>
        <dbReference type="EMBL" id="KAK4540146.1"/>
    </source>
</evidence>
<evidence type="ECO:0000313" key="8">
    <source>
        <dbReference type="Proteomes" id="UP001324427"/>
    </source>
</evidence>
<evidence type="ECO:0000256" key="6">
    <source>
        <dbReference type="PROSITE-ProRule" id="PRU00221"/>
    </source>
</evidence>
<evidence type="ECO:0000256" key="5">
    <source>
        <dbReference type="ARBA" id="ARBA00043913"/>
    </source>
</evidence>
<evidence type="ECO:0000256" key="4">
    <source>
        <dbReference type="ARBA" id="ARBA00039789"/>
    </source>
</evidence>
<keyword evidence="2" id="KW-0677">Repeat</keyword>
<dbReference type="PROSITE" id="PS50082">
    <property type="entry name" value="WD_REPEATS_2"/>
    <property type="match status" value="1"/>
</dbReference>
<name>A0AAV9J588_9PEZI</name>
<reference evidence="7 8" key="1">
    <citation type="submission" date="2021-11" db="EMBL/GenBank/DDBJ databases">
        <title>Black yeast isolated from Biological Soil Crust.</title>
        <authorList>
            <person name="Kurbessoian T."/>
        </authorList>
    </citation>
    <scope>NUCLEOTIDE SEQUENCE [LARGE SCALE GENOMIC DNA]</scope>
    <source>
        <strain evidence="7 8">CCFEE 5522</strain>
    </source>
</reference>
<dbReference type="PROSITE" id="PS50294">
    <property type="entry name" value="WD_REPEATS_REGION"/>
    <property type="match status" value="1"/>
</dbReference>
<proteinExistence type="inferred from homology"/>
<dbReference type="PANTHER" id="PTHR22847:SF637">
    <property type="entry name" value="WD REPEAT DOMAIN 5B"/>
    <property type="match status" value="1"/>
</dbReference>
<dbReference type="Gene3D" id="2.130.10.10">
    <property type="entry name" value="YVTN repeat-like/Quinoprotein amine dehydrogenase"/>
    <property type="match status" value="2"/>
</dbReference>